<dbReference type="Pfam" id="PF07070">
    <property type="entry name" value="Spo0M"/>
    <property type="match status" value="1"/>
</dbReference>
<evidence type="ECO:0000313" key="3">
    <source>
        <dbReference type="EMBL" id="PTG25282.1"/>
    </source>
</evidence>
<sequence>MGFENILTSLGINGMHVYIRLDQKTYEVSDAITGCIYFKAGDSIQTVTHTEVKLIEKYENKDETSEFSQLENELDRFVLEERFTVDKANPQQVTFEFKPEDLNFQCKESRVYLQAHVYIDLGIDEEVEELIPYNKA</sequence>
<dbReference type="RefSeq" id="WP_037573563.1">
    <property type="nucleotide sequence ID" value="NZ_BMDK01000001.1"/>
</dbReference>
<comment type="caution">
    <text evidence="2">The sequence shown here is derived from an EMBL/GenBank/DDBJ whole genome shotgun (WGS) entry which is preliminary data.</text>
</comment>
<dbReference type="Proteomes" id="UP000242144">
    <property type="component" value="Unassembled WGS sequence"/>
</dbReference>
<evidence type="ECO:0000313" key="5">
    <source>
        <dbReference type="Proteomes" id="UP000242008"/>
    </source>
</evidence>
<evidence type="ECO:0000313" key="8">
    <source>
        <dbReference type="Proteomes" id="UP001240157"/>
    </source>
</evidence>
<dbReference type="Proteomes" id="UP000242704">
    <property type="component" value="Unassembled WGS sequence"/>
</dbReference>
<protein>
    <submittedName>
        <fullName evidence="1">Sporulation protein</fullName>
    </submittedName>
</protein>
<dbReference type="EMBL" id="JAVGJF010000026">
    <property type="protein sequence ID" value="MDQ7175476.1"/>
    <property type="molecule type" value="Genomic_DNA"/>
</dbReference>
<reference evidence="2" key="2">
    <citation type="submission" date="2018-03" db="EMBL/GenBank/DDBJ databases">
        <authorList>
            <person name="Naushad S."/>
        </authorList>
    </citation>
    <scope>NUCLEOTIDE SEQUENCE</scope>
    <source>
        <strain evidence="3">SNUC 105</strain>
        <strain evidence="4">SNUC 1363</strain>
        <strain evidence="2">SNUC 505</strain>
    </source>
</reference>
<name>A0AAE5T0H8_STACR</name>
<dbReference type="EMBL" id="PZAO01000001">
    <property type="protein sequence ID" value="PTG71458.1"/>
    <property type="molecule type" value="Genomic_DNA"/>
</dbReference>
<evidence type="ECO:0000313" key="6">
    <source>
        <dbReference type="Proteomes" id="UP000242144"/>
    </source>
</evidence>
<proteinExistence type="predicted"/>
<dbReference type="EMBL" id="PZCM01000023">
    <property type="protein sequence ID" value="PTG25282.1"/>
    <property type="molecule type" value="Genomic_DNA"/>
</dbReference>
<gene>
    <name evidence="3" type="ORF">BU638_11230</name>
    <name evidence="2" type="ORF">BU653_02380</name>
    <name evidence="4" type="ORF">BU676_00685</name>
    <name evidence="1" type="ORF">RCF65_05690</name>
</gene>
<dbReference type="AlphaFoldDB" id="A0AAE5T0H8"/>
<organism evidence="2 7">
    <name type="scientific">Staphylococcus chromogenes</name>
    <name type="common">Staphylococcus hyicus subsp. chromogenes</name>
    <dbReference type="NCBI Taxonomy" id="46126"/>
    <lineage>
        <taxon>Bacteria</taxon>
        <taxon>Bacillati</taxon>
        <taxon>Bacillota</taxon>
        <taxon>Bacilli</taxon>
        <taxon>Bacillales</taxon>
        <taxon>Staphylococcaceae</taxon>
        <taxon>Staphylococcus</taxon>
    </lineage>
</organism>
<dbReference type="InterPro" id="IPR009776">
    <property type="entry name" value="Spore_0_M"/>
</dbReference>
<reference evidence="5 6" key="1">
    <citation type="journal article" date="2016" name="Front. Microbiol.">
        <title>Comprehensive Phylogenetic Analysis of Bovine Non-aureus Staphylococci Species Based on Whole-Genome Sequencing.</title>
        <authorList>
            <person name="Naushad S."/>
            <person name="Barkema H.W."/>
            <person name="Luby C."/>
            <person name="Condas L.A."/>
            <person name="Nobrega D.B."/>
            <person name="Carson D.A."/>
            <person name="De Buck J."/>
        </authorList>
    </citation>
    <scope>NUCLEOTIDE SEQUENCE [LARGE SCALE GENOMIC DNA]</scope>
    <source>
        <strain evidence="3 6">SNUC 105</strain>
        <strain evidence="4 5">SNUC 1363</strain>
        <strain evidence="2 7">SNUC 505</strain>
    </source>
</reference>
<evidence type="ECO:0000313" key="4">
    <source>
        <dbReference type="EMBL" id="PTG71458.1"/>
    </source>
</evidence>
<dbReference type="Proteomes" id="UP001240157">
    <property type="component" value="Unassembled WGS sequence"/>
</dbReference>
<keyword evidence="5" id="KW-1185">Reference proteome</keyword>
<evidence type="ECO:0000313" key="1">
    <source>
        <dbReference type="EMBL" id="MDQ7175476.1"/>
    </source>
</evidence>
<dbReference type="EMBL" id="PZBZ01000009">
    <property type="protein sequence ID" value="PTG16427.1"/>
    <property type="molecule type" value="Genomic_DNA"/>
</dbReference>
<dbReference type="Proteomes" id="UP000242008">
    <property type="component" value="Unassembled WGS sequence"/>
</dbReference>
<evidence type="ECO:0000313" key="7">
    <source>
        <dbReference type="Proteomes" id="UP000242704"/>
    </source>
</evidence>
<reference evidence="1 8" key="3">
    <citation type="submission" date="2023-08" db="EMBL/GenBank/DDBJ databases">
        <title>Whole genome sequencing of Staphylococcus chromogenes NNSch 2386.</title>
        <authorList>
            <person name="Kropotov V.S."/>
            <person name="Boriskina E.V."/>
            <person name="Gordinskaya N.A."/>
            <person name="Shkurkina I.S."/>
            <person name="Kryazhev D.V."/>
            <person name="Alekseeva A.E."/>
            <person name="Makhova M.A."/>
        </authorList>
    </citation>
    <scope>NUCLEOTIDE SEQUENCE [LARGE SCALE GENOMIC DNA]</scope>
    <source>
        <strain evidence="1 8">NNSch 2386</strain>
    </source>
</reference>
<accession>A0AAE5T0H8</accession>
<evidence type="ECO:0000313" key="2">
    <source>
        <dbReference type="EMBL" id="PTG16427.1"/>
    </source>
</evidence>